<organism evidence="1 2">
    <name type="scientific">Pseudodesulfovibrio aespoeensis (strain ATCC 700646 / DSM 10631 / Aspo-2)</name>
    <name type="common">Desulfovibrio aespoeensis</name>
    <dbReference type="NCBI Taxonomy" id="643562"/>
    <lineage>
        <taxon>Bacteria</taxon>
        <taxon>Pseudomonadati</taxon>
        <taxon>Thermodesulfobacteriota</taxon>
        <taxon>Desulfovibrionia</taxon>
        <taxon>Desulfovibrionales</taxon>
        <taxon>Desulfovibrionaceae</taxon>
    </lineage>
</organism>
<dbReference type="HOGENOM" id="CLU_140241_0_0_7"/>
<evidence type="ECO:0000313" key="1">
    <source>
        <dbReference type="EMBL" id="ADU62073.1"/>
    </source>
</evidence>
<sequence>MSMTPKQLKTHIFSVIISKVEEQDEARRSEALAEFMSVTGTAGNAAETVADLIPPLMHDLYEKWITLFVDRLLETVDARNIELLCDGSADNNAALVLAYIMFLESARMEKQIDADLREHGLKAADSDLGDVAANYIRAQMARVAKATRDSEDDTPKGNA</sequence>
<reference evidence="2" key="1">
    <citation type="submission" date="2010-12" db="EMBL/GenBank/DDBJ databases">
        <title>Complete sequence of Desulfovibrio aespoeensis Aspo-2.</title>
        <authorList>
            <consortium name="US DOE Joint Genome Institute"/>
            <person name="Lucas S."/>
            <person name="Copeland A."/>
            <person name="Lapidus A."/>
            <person name="Cheng J.-F."/>
            <person name="Goodwin L."/>
            <person name="Pitluck S."/>
            <person name="Chertkov O."/>
            <person name="Misra M."/>
            <person name="Detter J.C."/>
            <person name="Han C."/>
            <person name="Tapia R."/>
            <person name="Land M."/>
            <person name="Hauser L."/>
            <person name="Kyrpides N."/>
            <person name="Ivanova N."/>
            <person name="Ovchinnikova G."/>
            <person name="Pedersen K."/>
            <person name="Jagevall S."/>
            <person name="Hazen T."/>
            <person name="Woyke T."/>
        </authorList>
    </citation>
    <scope>NUCLEOTIDE SEQUENCE [LARGE SCALE GENOMIC DNA]</scope>
    <source>
        <strain evidence="2">ATCC 700646 / DSM 10631 / Aspo-2</strain>
    </source>
</reference>
<protein>
    <submittedName>
        <fullName evidence="1">Uncharacterized protein</fullName>
    </submittedName>
</protein>
<dbReference type="AlphaFoldDB" id="E6VT23"/>
<dbReference type="Proteomes" id="UP000002191">
    <property type="component" value="Chromosome"/>
</dbReference>
<gene>
    <name evidence="1" type="ordered locus">Daes_1057</name>
</gene>
<dbReference type="KEGG" id="das:Daes_1057"/>
<keyword evidence="2" id="KW-1185">Reference proteome</keyword>
<dbReference type="EMBL" id="CP002431">
    <property type="protein sequence ID" value="ADU62073.1"/>
    <property type="molecule type" value="Genomic_DNA"/>
</dbReference>
<dbReference type="eggNOG" id="ENOG50340E4">
    <property type="taxonomic scope" value="Bacteria"/>
</dbReference>
<proteinExistence type="predicted"/>
<dbReference type="RefSeq" id="WP_013514004.1">
    <property type="nucleotide sequence ID" value="NC_014844.1"/>
</dbReference>
<reference evidence="1 2" key="2">
    <citation type="journal article" date="2014" name="Genome Announc.">
        <title>Complete Genome Sequence of the Subsurface, Mesophilic Sulfate-Reducing Bacterium Desulfovibrio aespoeensis Aspo-2.</title>
        <authorList>
            <person name="Pedersen K."/>
            <person name="Bengtsson A."/>
            <person name="Edlund J."/>
            <person name="Rabe L."/>
            <person name="Hazen T."/>
            <person name="Chakraborty R."/>
            <person name="Goodwin L."/>
            <person name="Shapiro N."/>
        </authorList>
    </citation>
    <scope>NUCLEOTIDE SEQUENCE [LARGE SCALE GENOMIC DNA]</scope>
    <source>
        <strain evidence="2">ATCC 700646 / DSM 10631 / Aspo-2</strain>
    </source>
</reference>
<evidence type="ECO:0000313" key="2">
    <source>
        <dbReference type="Proteomes" id="UP000002191"/>
    </source>
</evidence>
<accession>E6VT23</accession>
<dbReference type="OrthoDB" id="5452664at2"/>
<name>E6VT23_PSEA9</name>